<dbReference type="InterPro" id="IPR002903">
    <property type="entry name" value="RsmH"/>
</dbReference>
<keyword evidence="3 6" id="KW-0489">Methyltransferase</keyword>
<evidence type="ECO:0000313" key="8">
    <source>
        <dbReference type="Proteomes" id="UP000567293"/>
    </source>
</evidence>
<evidence type="ECO:0000256" key="5">
    <source>
        <dbReference type="ARBA" id="ARBA00022691"/>
    </source>
</evidence>
<dbReference type="Proteomes" id="UP000567293">
    <property type="component" value="Unassembled WGS sequence"/>
</dbReference>
<dbReference type="HAMAP" id="MF_01007">
    <property type="entry name" value="16SrRNA_methyltr_H"/>
    <property type="match status" value="1"/>
</dbReference>
<feature type="binding site" evidence="6">
    <location>
        <begin position="25"/>
        <end position="27"/>
    </location>
    <ligand>
        <name>S-adenosyl-L-methionine</name>
        <dbReference type="ChEBI" id="CHEBI:59789"/>
    </ligand>
</feature>
<reference evidence="7" key="1">
    <citation type="submission" date="2020-06" db="EMBL/GenBank/DDBJ databases">
        <title>Legume-microbial interactions unlock mineral nutrients during tropical forest succession.</title>
        <authorList>
            <person name="Epihov D.Z."/>
        </authorList>
    </citation>
    <scope>NUCLEOTIDE SEQUENCE [LARGE SCALE GENOMIC DNA]</scope>
    <source>
        <strain evidence="7">Pan2503</strain>
    </source>
</reference>
<feature type="binding site" evidence="6">
    <location>
        <position position="71"/>
    </location>
    <ligand>
        <name>S-adenosyl-L-methionine</name>
        <dbReference type="ChEBI" id="CHEBI:59789"/>
    </ligand>
</feature>
<feature type="binding site" evidence="6">
    <location>
        <position position="99"/>
    </location>
    <ligand>
        <name>S-adenosyl-L-methionine</name>
        <dbReference type="ChEBI" id="CHEBI:59789"/>
    </ligand>
</feature>
<sequence length="283" mass="31825">MLREVLEWLRVKPNGTYIDATLGAAGHTEAIARNLTSGRLIGLDRDARALAMARERLKIFGTKVTVVEAAFSRIAEVARELGIPPADGVLADLGVSSMQLDQAARGFSFREAGPLDMRMSAEDELTAEEIVNRWPERELADLLYREADEHDSRRIARAIVRARPIRDTAHLATTVAGVRRQWGRQRLHPATKTFLALRIAVNRELEELEQFLSRTPAAMNPGGRWVVLSYHSREDRLVKRAFHDGERAGTLSVLTKHVIQPTREEMARNPRSRSAKLRCAQRV</sequence>
<evidence type="ECO:0000256" key="3">
    <source>
        <dbReference type="ARBA" id="ARBA00022603"/>
    </source>
</evidence>
<comment type="function">
    <text evidence="6">Specifically methylates the N4 position of cytidine in position 1402 (C1402) of 16S rRNA.</text>
</comment>
<dbReference type="EMBL" id="JACDQQ010002544">
    <property type="protein sequence ID" value="MBA0088531.1"/>
    <property type="molecule type" value="Genomic_DNA"/>
</dbReference>
<dbReference type="GO" id="GO:0071424">
    <property type="term" value="F:rRNA (cytosine-N4-)-methyltransferase activity"/>
    <property type="evidence" value="ECO:0007669"/>
    <property type="project" value="UniProtKB-UniRule"/>
</dbReference>
<evidence type="ECO:0000256" key="2">
    <source>
        <dbReference type="ARBA" id="ARBA00022552"/>
    </source>
</evidence>
<evidence type="ECO:0000313" key="7">
    <source>
        <dbReference type="EMBL" id="MBA0088531.1"/>
    </source>
</evidence>
<evidence type="ECO:0000256" key="4">
    <source>
        <dbReference type="ARBA" id="ARBA00022679"/>
    </source>
</evidence>
<dbReference type="PANTHER" id="PTHR11265:SF0">
    <property type="entry name" value="12S RRNA N4-METHYLCYTIDINE METHYLTRANSFERASE"/>
    <property type="match status" value="1"/>
</dbReference>
<keyword evidence="5 6" id="KW-0949">S-adenosyl-L-methionine</keyword>
<evidence type="ECO:0000256" key="6">
    <source>
        <dbReference type="HAMAP-Rule" id="MF_01007"/>
    </source>
</evidence>
<name>A0A7V8T005_9BACT</name>
<dbReference type="InterPro" id="IPR029063">
    <property type="entry name" value="SAM-dependent_MTases_sf"/>
</dbReference>
<organism evidence="7 8">
    <name type="scientific">Candidatus Acidiferrum panamense</name>
    <dbReference type="NCBI Taxonomy" id="2741543"/>
    <lineage>
        <taxon>Bacteria</taxon>
        <taxon>Pseudomonadati</taxon>
        <taxon>Acidobacteriota</taxon>
        <taxon>Terriglobia</taxon>
        <taxon>Candidatus Acidiferrales</taxon>
        <taxon>Candidatus Acidiferrum</taxon>
    </lineage>
</organism>
<feature type="binding site" evidence="6">
    <location>
        <position position="44"/>
    </location>
    <ligand>
        <name>S-adenosyl-L-methionine</name>
        <dbReference type="ChEBI" id="CHEBI:59789"/>
    </ligand>
</feature>
<evidence type="ECO:0000256" key="1">
    <source>
        <dbReference type="ARBA" id="ARBA00010396"/>
    </source>
</evidence>
<keyword evidence="2 6" id="KW-0698">rRNA processing</keyword>
<keyword evidence="8" id="KW-1185">Reference proteome</keyword>
<dbReference type="EC" id="2.1.1.199" evidence="6"/>
<accession>A0A7V8T005</accession>
<dbReference type="SUPFAM" id="SSF81799">
    <property type="entry name" value="Putative methyltransferase TM0872, insert domain"/>
    <property type="match status" value="1"/>
</dbReference>
<dbReference type="Gene3D" id="3.40.50.150">
    <property type="entry name" value="Vaccinia Virus protein VP39"/>
    <property type="match status" value="1"/>
</dbReference>
<dbReference type="PANTHER" id="PTHR11265">
    <property type="entry name" value="S-ADENOSYL-METHYLTRANSFERASE MRAW"/>
    <property type="match status" value="1"/>
</dbReference>
<comment type="subcellular location">
    <subcellularLocation>
        <location evidence="6">Cytoplasm</location>
    </subcellularLocation>
</comment>
<dbReference type="AlphaFoldDB" id="A0A7V8T005"/>
<dbReference type="Pfam" id="PF01795">
    <property type="entry name" value="Methyltransf_5"/>
    <property type="match status" value="1"/>
</dbReference>
<dbReference type="GO" id="GO:0005737">
    <property type="term" value="C:cytoplasm"/>
    <property type="evidence" value="ECO:0007669"/>
    <property type="project" value="UniProtKB-SubCell"/>
</dbReference>
<comment type="similarity">
    <text evidence="1 6">Belongs to the methyltransferase superfamily. RsmH family.</text>
</comment>
<dbReference type="GO" id="GO:0070475">
    <property type="term" value="P:rRNA base methylation"/>
    <property type="evidence" value="ECO:0007669"/>
    <property type="project" value="UniProtKB-UniRule"/>
</dbReference>
<keyword evidence="6" id="KW-0963">Cytoplasm</keyword>
<dbReference type="PIRSF" id="PIRSF004486">
    <property type="entry name" value="MraW"/>
    <property type="match status" value="1"/>
</dbReference>
<dbReference type="SUPFAM" id="SSF53335">
    <property type="entry name" value="S-adenosyl-L-methionine-dependent methyltransferases"/>
    <property type="match status" value="1"/>
</dbReference>
<comment type="caution">
    <text evidence="7">The sequence shown here is derived from an EMBL/GenBank/DDBJ whole genome shotgun (WGS) entry which is preliminary data.</text>
</comment>
<feature type="binding site" evidence="6">
    <location>
        <position position="92"/>
    </location>
    <ligand>
        <name>S-adenosyl-L-methionine</name>
        <dbReference type="ChEBI" id="CHEBI:59789"/>
    </ligand>
</feature>
<comment type="catalytic activity">
    <reaction evidence="6">
        <text>cytidine(1402) in 16S rRNA + S-adenosyl-L-methionine = N(4)-methylcytidine(1402) in 16S rRNA + S-adenosyl-L-homocysteine + H(+)</text>
        <dbReference type="Rhea" id="RHEA:42928"/>
        <dbReference type="Rhea" id="RHEA-COMP:10286"/>
        <dbReference type="Rhea" id="RHEA-COMP:10287"/>
        <dbReference type="ChEBI" id="CHEBI:15378"/>
        <dbReference type="ChEBI" id="CHEBI:57856"/>
        <dbReference type="ChEBI" id="CHEBI:59789"/>
        <dbReference type="ChEBI" id="CHEBI:74506"/>
        <dbReference type="ChEBI" id="CHEBI:82748"/>
        <dbReference type="EC" id="2.1.1.199"/>
    </reaction>
</comment>
<dbReference type="NCBIfam" id="TIGR00006">
    <property type="entry name" value="16S rRNA (cytosine(1402)-N(4))-methyltransferase RsmH"/>
    <property type="match status" value="1"/>
</dbReference>
<dbReference type="InterPro" id="IPR023397">
    <property type="entry name" value="SAM-dep_MeTrfase_MraW_recog"/>
</dbReference>
<gene>
    <name evidence="6 7" type="primary">rsmH</name>
    <name evidence="7" type="ORF">HRJ53_26390</name>
</gene>
<keyword evidence="4 6" id="KW-0808">Transferase</keyword>
<proteinExistence type="inferred from homology"/>
<dbReference type="Gene3D" id="1.10.150.170">
    <property type="entry name" value="Putative methyltransferase TM0872, insert domain"/>
    <property type="match status" value="1"/>
</dbReference>
<protein>
    <recommendedName>
        <fullName evidence="6">Ribosomal RNA small subunit methyltransferase H</fullName>
        <ecNumber evidence="6">2.1.1.199</ecNumber>
    </recommendedName>
    <alternativeName>
        <fullName evidence="6">16S rRNA m(4)C1402 methyltransferase</fullName>
    </alternativeName>
    <alternativeName>
        <fullName evidence="6">rRNA (cytosine-N(4)-)-methyltransferase RsmH</fullName>
    </alternativeName>
</protein>